<dbReference type="Proteomes" id="UP001244341">
    <property type="component" value="Chromosome 16b"/>
</dbReference>
<evidence type="ECO:0000313" key="12">
    <source>
        <dbReference type="EMBL" id="WIA23383.1"/>
    </source>
</evidence>
<dbReference type="InterPro" id="IPR009006">
    <property type="entry name" value="Ala_racemase/Decarboxylase_C"/>
</dbReference>
<evidence type="ECO:0000256" key="7">
    <source>
        <dbReference type="ARBA" id="ARBA00046672"/>
    </source>
</evidence>
<feature type="domain" description="Orn/DAP/Arg decarboxylase 2 C-terminal" evidence="10">
    <location>
        <begin position="85"/>
        <end position="433"/>
    </location>
</feature>
<dbReference type="PROSITE" id="PS00878">
    <property type="entry name" value="ODR_DC_2_1"/>
    <property type="match status" value="1"/>
</dbReference>
<evidence type="ECO:0000256" key="4">
    <source>
        <dbReference type="ARBA" id="ARBA00023239"/>
    </source>
</evidence>
<proteinExistence type="inferred from homology"/>
<evidence type="ECO:0000256" key="2">
    <source>
        <dbReference type="ARBA" id="ARBA00008872"/>
    </source>
</evidence>
<keyword evidence="13" id="KW-1185">Reference proteome</keyword>
<organism evidence="12 13">
    <name type="scientific">Tetradesmus obliquus</name>
    <name type="common">Green alga</name>
    <name type="synonym">Acutodesmus obliquus</name>
    <dbReference type="NCBI Taxonomy" id="3088"/>
    <lineage>
        <taxon>Eukaryota</taxon>
        <taxon>Viridiplantae</taxon>
        <taxon>Chlorophyta</taxon>
        <taxon>core chlorophytes</taxon>
        <taxon>Chlorophyceae</taxon>
        <taxon>CS clade</taxon>
        <taxon>Sphaeropleales</taxon>
        <taxon>Scenedesmaceae</taxon>
        <taxon>Tetradesmus</taxon>
    </lineage>
</organism>
<dbReference type="EMBL" id="CP126223">
    <property type="protein sequence ID" value="WIA23383.1"/>
    <property type="molecule type" value="Genomic_DNA"/>
</dbReference>
<dbReference type="InterPro" id="IPR022657">
    <property type="entry name" value="De-COase2_CS"/>
</dbReference>
<dbReference type="PRINTS" id="PR01182">
    <property type="entry name" value="ORNDCRBXLASE"/>
</dbReference>
<comment type="catalytic activity">
    <reaction evidence="8">
        <text>L-ornithine + H(+) = putrescine + CO2</text>
        <dbReference type="Rhea" id="RHEA:22964"/>
        <dbReference type="ChEBI" id="CHEBI:15378"/>
        <dbReference type="ChEBI" id="CHEBI:16526"/>
        <dbReference type="ChEBI" id="CHEBI:46911"/>
        <dbReference type="ChEBI" id="CHEBI:326268"/>
        <dbReference type="EC" id="4.1.1.17"/>
    </reaction>
</comment>
<protein>
    <recommendedName>
        <fullName evidence="6">ornithine decarboxylase</fullName>
        <ecNumber evidence="6">4.1.1.17</ecNumber>
    </recommendedName>
</protein>
<dbReference type="PRINTS" id="PR01179">
    <property type="entry name" value="ODADCRBXLASE"/>
</dbReference>
<dbReference type="InterPro" id="IPR029066">
    <property type="entry name" value="PLP-binding_barrel"/>
</dbReference>
<dbReference type="InterPro" id="IPR000183">
    <property type="entry name" value="Orn/DAP/Arg_de-COase"/>
</dbReference>
<feature type="domain" description="Orn/DAP/Arg decarboxylase 2 N-terminal" evidence="11">
    <location>
        <begin position="91"/>
        <end position="327"/>
    </location>
</feature>
<evidence type="ECO:0000256" key="3">
    <source>
        <dbReference type="ARBA" id="ARBA00022898"/>
    </source>
</evidence>
<dbReference type="InterPro" id="IPR022643">
    <property type="entry name" value="De-COase2_C"/>
</dbReference>
<dbReference type="PANTHER" id="PTHR11482">
    <property type="entry name" value="ARGININE/DIAMINOPIMELATE/ORNITHINE DECARBOXYLASE"/>
    <property type="match status" value="1"/>
</dbReference>
<comment type="pathway">
    <text evidence="5">Amine and polyamine biosynthesis; putrescine biosynthesis via L-ornithine pathway; putrescine from L-ornithine: step 1/1.</text>
</comment>
<dbReference type="Gene3D" id="2.40.37.10">
    <property type="entry name" value="Lyase, Ornithine Decarboxylase, Chain A, domain 1"/>
    <property type="match status" value="1"/>
</dbReference>
<evidence type="ECO:0000256" key="9">
    <source>
        <dbReference type="RuleBase" id="RU003737"/>
    </source>
</evidence>
<evidence type="ECO:0000256" key="6">
    <source>
        <dbReference type="ARBA" id="ARBA00034138"/>
    </source>
</evidence>
<accession>A0ABY8UP94</accession>
<dbReference type="CDD" id="cd00622">
    <property type="entry name" value="PLPDE_III_ODC"/>
    <property type="match status" value="1"/>
</dbReference>
<gene>
    <name evidence="12" type="ORF">OEZ85_000143</name>
</gene>
<dbReference type="Gene3D" id="3.20.20.10">
    <property type="entry name" value="Alanine racemase"/>
    <property type="match status" value="1"/>
</dbReference>
<evidence type="ECO:0000313" key="13">
    <source>
        <dbReference type="Proteomes" id="UP001244341"/>
    </source>
</evidence>
<comment type="subunit">
    <text evidence="7">Homodimer. Only the dimer is catalytically active, as the active sites are constructed of residues from both monomers.</text>
</comment>
<comment type="similarity">
    <text evidence="2 9">Belongs to the Orn/Lys/Arg decarboxylase class-II family.</text>
</comment>
<evidence type="ECO:0000259" key="10">
    <source>
        <dbReference type="Pfam" id="PF00278"/>
    </source>
</evidence>
<evidence type="ECO:0000256" key="5">
    <source>
        <dbReference type="ARBA" id="ARBA00034115"/>
    </source>
</evidence>
<dbReference type="Pfam" id="PF00278">
    <property type="entry name" value="Orn_DAP_Arg_deC"/>
    <property type="match status" value="1"/>
</dbReference>
<dbReference type="EC" id="4.1.1.17" evidence="6"/>
<sequence>MDLDALLAAASCKPGYNSACMPVSCKPASVPASLQAAEAAAAHRASAVSAVLQQYGALQVASGSAAGIADAALGMIGGSGVCDTFYVYDLGEVARLHATWLDTMPRVAPFYAVKCNPEPGMVAMLNALGAGFDCASVQELKCAAAHNVPQDRVIFANPCKRPADFRYARENGVEYTTFDCVSELEKIAAGYPAFKCVLRIRCDDADAKINLGLKYGADLSDVPMLLGMARHLGLQVVGVSFHVGSGCQNVGVYADAIAAAREAFDMAASYGFNMELLDIGGGFTAPYDEPSARLFYQTAGVINGALAACFPEGCGVRIIAEPGRYFAETSATLFTTILGQRASCGADGQGFRDYWLSDGTYGSFRIQVAVDGLEPSYSVLRSPLLPPPTAEEDCSLLACRLWGNSDRDGDVVHKAALLPALRDGDWLMFPYAGAYTICAASNYGGVCFTQPLKVFVYSSEALRDLGGFDLPAAAAAAAAAGLDVAAAAAAAAAGVGGSCGSMSDDTGSCSDDSMSGCCERLLPCVALLQGLGLMSEGGGCVVDNVNDNDSKAGSESEVVMKPDTPDITEDSADDVASCGSGQEMKMAAAGQAFAAAADDADGADGMVLGSCLDLESLAAGGAVAGDGGLLPLLLQRAGSSSGSGGVAENNNNFDCMSASEATGLLDGVGEGCGGSGGAGAAAAEAEMGEVSSSVCV</sequence>
<keyword evidence="3" id="KW-0663">Pyridoxal phosphate</keyword>
<dbReference type="InterPro" id="IPR002433">
    <property type="entry name" value="Orn_de-COase"/>
</dbReference>
<dbReference type="SUPFAM" id="SSF51419">
    <property type="entry name" value="PLP-binding barrel"/>
    <property type="match status" value="1"/>
</dbReference>
<dbReference type="PROSITE" id="PS00879">
    <property type="entry name" value="ODR_DC_2_2"/>
    <property type="match status" value="1"/>
</dbReference>
<evidence type="ECO:0000256" key="8">
    <source>
        <dbReference type="ARBA" id="ARBA00049127"/>
    </source>
</evidence>
<evidence type="ECO:0000259" key="11">
    <source>
        <dbReference type="Pfam" id="PF02784"/>
    </source>
</evidence>
<dbReference type="PANTHER" id="PTHR11482:SF6">
    <property type="entry name" value="ORNITHINE DECARBOXYLASE 1-RELATED"/>
    <property type="match status" value="1"/>
</dbReference>
<evidence type="ECO:0000256" key="1">
    <source>
        <dbReference type="ARBA" id="ARBA00001933"/>
    </source>
</evidence>
<comment type="cofactor">
    <cofactor evidence="1">
        <name>pyridoxal 5'-phosphate</name>
        <dbReference type="ChEBI" id="CHEBI:597326"/>
    </cofactor>
</comment>
<dbReference type="SUPFAM" id="SSF50621">
    <property type="entry name" value="Alanine racemase C-terminal domain-like"/>
    <property type="match status" value="1"/>
</dbReference>
<reference evidence="12 13" key="1">
    <citation type="submission" date="2023-05" db="EMBL/GenBank/DDBJ databases">
        <title>A 100% complete, gapless, phased diploid assembly of the Scenedesmus obliquus UTEX 3031 genome.</title>
        <authorList>
            <person name="Biondi T.C."/>
            <person name="Hanschen E.R."/>
            <person name="Kwon T."/>
            <person name="Eng W."/>
            <person name="Kruse C.P.S."/>
            <person name="Koehler S.I."/>
            <person name="Kunde Y."/>
            <person name="Gleasner C.D."/>
            <person name="You Mak K.T."/>
            <person name="Polle J."/>
            <person name="Hovde B.T."/>
            <person name="Starkenburg S.R."/>
        </authorList>
    </citation>
    <scope>NUCLEOTIDE SEQUENCE [LARGE SCALE GENOMIC DNA]</scope>
    <source>
        <strain evidence="12 13">DOE0152z</strain>
    </source>
</reference>
<keyword evidence="4" id="KW-0456">Lyase</keyword>
<dbReference type="Pfam" id="PF02784">
    <property type="entry name" value="Orn_Arg_deC_N"/>
    <property type="match status" value="1"/>
</dbReference>
<dbReference type="InterPro" id="IPR022644">
    <property type="entry name" value="De-COase2_N"/>
</dbReference>
<dbReference type="InterPro" id="IPR022653">
    <property type="entry name" value="De-COase2_pyr-phos_BS"/>
</dbReference>
<name>A0ABY8UP94_TETOB</name>